<gene>
    <name evidence="2" type="ORF">PTTG_09617</name>
</gene>
<feature type="compositionally biased region" description="Basic residues" evidence="1">
    <location>
        <begin position="487"/>
        <end position="503"/>
    </location>
</feature>
<dbReference type="VEuPathDB" id="FungiDB:PTTG_09617"/>
<evidence type="ECO:0000313" key="4">
    <source>
        <dbReference type="Proteomes" id="UP000005240"/>
    </source>
</evidence>
<feature type="compositionally biased region" description="Basic residues" evidence="1">
    <location>
        <begin position="132"/>
        <end position="149"/>
    </location>
</feature>
<evidence type="ECO:0000313" key="2">
    <source>
        <dbReference type="EMBL" id="OAV89594.1"/>
    </source>
</evidence>
<feature type="compositionally biased region" description="Low complexity" evidence="1">
    <location>
        <begin position="112"/>
        <end position="127"/>
    </location>
</feature>
<keyword evidence="4" id="KW-1185">Reference proteome</keyword>
<feature type="compositionally biased region" description="Basic and acidic residues" evidence="1">
    <location>
        <begin position="403"/>
        <end position="412"/>
    </location>
</feature>
<dbReference type="EMBL" id="ADAS02000123">
    <property type="protein sequence ID" value="OAV89594.1"/>
    <property type="molecule type" value="Genomic_DNA"/>
</dbReference>
<feature type="compositionally biased region" description="Polar residues" evidence="1">
    <location>
        <begin position="41"/>
        <end position="52"/>
    </location>
</feature>
<name>A0A180GAE5_PUCT1</name>
<organism evidence="2">
    <name type="scientific">Puccinia triticina (isolate 1-1 / race 1 (BBBD))</name>
    <name type="common">Brown leaf rust fungus</name>
    <dbReference type="NCBI Taxonomy" id="630390"/>
    <lineage>
        <taxon>Eukaryota</taxon>
        <taxon>Fungi</taxon>
        <taxon>Dikarya</taxon>
        <taxon>Basidiomycota</taxon>
        <taxon>Pucciniomycotina</taxon>
        <taxon>Pucciniomycetes</taxon>
        <taxon>Pucciniales</taxon>
        <taxon>Pucciniaceae</taxon>
        <taxon>Puccinia</taxon>
    </lineage>
</organism>
<accession>A0A180GAE5</accession>
<proteinExistence type="predicted"/>
<evidence type="ECO:0000313" key="3">
    <source>
        <dbReference type="EnsemblFungi" id="PTTG_09617-t43_1-p1"/>
    </source>
</evidence>
<sequence>MDIMASPRLAKSTRETKGLIDALGGGLATSTPRSARAARKPQNTISDSQRPSLTPKRSDSSLSDLSDTHDHHSSRSTSSSINIFHPQTSPLPSPARTPQLQQPAPDPHHHLSVTLSSPQSSRSVPSTPNRSMKAKQKPSLRKTIIKRTHSSSFGLLRNQRGNPKLNRSRRLTDSQKKELEQTRLKLLENLQEEEELIKSSQHPILISLEENVEIGKELRLSQARKKFEQLNTYLDRLNYERQQRIWDTWTDSKIRIQTEMIVDCQIRLNRAPFEFLISNDTTNLQAIFHLTPTPPASYLKPIFSLNRPDLKEVPMGAASTVTCMRSTGGPMAKASSLVANEDRKEGPGNGSSSHPPEASTKKVAQRSGEAETADKRKEKSSCSSSRGLAPSLDQKTGGGQLLGDDRKPGQEEDGLMAKESLDLIDGIRRQRVQNHSIWQLSQHDILDDLKLIHRHRRRLPPHQLPNPSNQHHPHPYAVPLHRGRNLHHHHHHHHHHHLNHHHPLSSSSKP</sequence>
<feature type="region of interest" description="Disordered" evidence="1">
    <location>
        <begin position="1"/>
        <end position="177"/>
    </location>
</feature>
<evidence type="ECO:0000256" key="1">
    <source>
        <dbReference type="SAM" id="MobiDB-lite"/>
    </source>
</evidence>
<reference evidence="3" key="4">
    <citation type="submission" date="2025-05" db="UniProtKB">
        <authorList>
            <consortium name="EnsemblFungi"/>
        </authorList>
    </citation>
    <scope>IDENTIFICATION</scope>
    <source>
        <strain evidence="3">isolate 1-1 / race 1 (BBBD)</strain>
    </source>
</reference>
<reference evidence="2" key="1">
    <citation type="submission" date="2009-11" db="EMBL/GenBank/DDBJ databases">
        <authorList>
            <consortium name="The Broad Institute Genome Sequencing Platform"/>
            <person name="Ward D."/>
            <person name="Feldgarden M."/>
            <person name="Earl A."/>
            <person name="Young S.K."/>
            <person name="Zeng Q."/>
            <person name="Koehrsen M."/>
            <person name="Alvarado L."/>
            <person name="Berlin A."/>
            <person name="Bochicchio J."/>
            <person name="Borenstein D."/>
            <person name="Chapman S.B."/>
            <person name="Chen Z."/>
            <person name="Engels R."/>
            <person name="Freedman E."/>
            <person name="Gellesch M."/>
            <person name="Goldberg J."/>
            <person name="Griggs A."/>
            <person name="Gujja S."/>
            <person name="Heilman E."/>
            <person name="Heiman D."/>
            <person name="Hepburn T."/>
            <person name="Howarth C."/>
            <person name="Jen D."/>
            <person name="Larson L."/>
            <person name="Lewis B."/>
            <person name="Mehta T."/>
            <person name="Park D."/>
            <person name="Pearson M."/>
            <person name="Roberts A."/>
            <person name="Saif S."/>
            <person name="Shea T."/>
            <person name="Shenoy N."/>
            <person name="Sisk P."/>
            <person name="Stolte C."/>
            <person name="Sykes S."/>
            <person name="Thomson T."/>
            <person name="Walk T."/>
            <person name="White J."/>
            <person name="Yandava C."/>
            <person name="Izard J."/>
            <person name="Baranova O.V."/>
            <person name="Blanton J.M."/>
            <person name="Tanner A.C."/>
            <person name="Dewhirst F.E."/>
            <person name="Haas B."/>
            <person name="Nusbaum C."/>
            <person name="Birren B."/>
        </authorList>
    </citation>
    <scope>NUCLEOTIDE SEQUENCE [LARGE SCALE GENOMIC DNA]</scope>
    <source>
        <strain evidence="2">1-1 BBBD Race 1</strain>
    </source>
</reference>
<protein>
    <submittedName>
        <fullName evidence="2 3">Uncharacterized protein</fullName>
    </submittedName>
</protein>
<dbReference type="Proteomes" id="UP000005240">
    <property type="component" value="Unassembled WGS sequence"/>
</dbReference>
<reference evidence="2" key="2">
    <citation type="submission" date="2016-05" db="EMBL/GenBank/DDBJ databases">
        <title>Comparative analysis highlights variable genome content of wheat rusts and divergence of the mating loci.</title>
        <authorList>
            <person name="Cuomo C.A."/>
            <person name="Bakkeren G."/>
            <person name="Szabo L."/>
            <person name="Khalil H."/>
            <person name="Joly D."/>
            <person name="Goldberg J."/>
            <person name="Young S."/>
            <person name="Zeng Q."/>
            <person name="Fellers J."/>
        </authorList>
    </citation>
    <scope>NUCLEOTIDE SEQUENCE [LARGE SCALE GENOMIC DNA]</scope>
    <source>
        <strain evidence="2">1-1 BBBD Race 1</strain>
    </source>
</reference>
<dbReference type="AlphaFoldDB" id="A0A180GAE5"/>
<dbReference type="EnsemblFungi" id="PTTG_09617-t43_1">
    <property type="protein sequence ID" value="PTTG_09617-t43_1-p1"/>
    <property type="gene ID" value="PTTG_09617"/>
</dbReference>
<feature type="region of interest" description="Disordered" evidence="1">
    <location>
        <begin position="324"/>
        <end position="412"/>
    </location>
</feature>
<feature type="region of interest" description="Disordered" evidence="1">
    <location>
        <begin position="487"/>
        <end position="510"/>
    </location>
</feature>
<reference evidence="3 4" key="3">
    <citation type="journal article" date="2017" name="G3 (Bethesda)">
        <title>Comparative analysis highlights variable genome content of wheat rusts and divergence of the mating loci.</title>
        <authorList>
            <person name="Cuomo C.A."/>
            <person name="Bakkeren G."/>
            <person name="Khalil H.B."/>
            <person name="Panwar V."/>
            <person name="Joly D."/>
            <person name="Linning R."/>
            <person name="Sakthikumar S."/>
            <person name="Song X."/>
            <person name="Adiconis X."/>
            <person name="Fan L."/>
            <person name="Goldberg J.M."/>
            <person name="Levin J.Z."/>
            <person name="Young S."/>
            <person name="Zeng Q."/>
            <person name="Anikster Y."/>
            <person name="Bruce M."/>
            <person name="Wang M."/>
            <person name="Yin C."/>
            <person name="McCallum B."/>
            <person name="Szabo L.J."/>
            <person name="Hulbert S."/>
            <person name="Chen X."/>
            <person name="Fellers J.P."/>
        </authorList>
    </citation>
    <scope>NUCLEOTIDE SEQUENCE</scope>
    <source>
        <strain evidence="3">isolate 1-1 / race 1 (BBBD)</strain>
        <strain evidence="4">Isolate 1-1 / race 1 (BBBD)</strain>
    </source>
</reference>
<dbReference type="STRING" id="630390.A0A180GAE5"/>
<feature type="compositionally biased region" description="Basic and acidic residues" evidence="1">
    <location>
        <begin position="368"/>
        <end position="380"/>
    </location>
</feature>
<dbReference type="OrthoDB" id="2507799at2759"/>